<dbReference type="AlphaFoldDB" id="A0A4S4NIX7"/>
<dbReference type="OrthoDB" id="1467572at2"/>
<organism evidence="1 2">
    <name type="scientific">Neolewinella litorea</name>
    <dbReference type="NCBI Taxonomy" id="2562452"/>
    <lineage>
        <taxon>Bacteria</taxon>
        <taxon>Pseudomonadati</taxon>
        <taxon>Bacteroidota</taxon>
        <taxon>Saprospiria</taxon>
        <taxon>Saprospirales</taxon>
        <taxon>Lewinellaceae</taxon>
        <taxon>Neolewinella</taxon>
    </lineage>
</organism>
<protein>
    <recommendedName>
        <fullName evidence="3">DUF937 domain-containing protein</fullName>
    </recommendedName>
</protein>
<name>A0A4S4NIX7_9BACT</name>
<dbReference type="EMBL" id="SRSF01000003">
    <property type="protein sequence ID" value="THH39736.1"/>
    <property type="molecule type" value="Genomic_DNA"/>
</dbReference>
<comment type="caution">
    <text evidence="1">The sequence shown here is derived from an EMBL/GenBank/DDBJ whole genome shotgun (WGS) entry which is preliminary data.</text>
</comment>
<proteinExistence type="predicted"/>
<gene>
    <name evidence="1" type="ORF">E4021_08960</name>
</gene>
<reference evidence="1 2" key="1">
    <citation type="submission" date="2019-04" db="EMBL/GenBank/DDBJ databases">
        <title>Lewinella litorea sp. nov., isolated from a marine sand.</title>
        <authorList>
            <person name="Yoon J.-H."/>
        </authorList>
    </citation>
    <scope>NUCLEOTIDE SEQUENCE [LARGE SCALE GENOMIC DNA]</scope>
    <source>
        <strain evidence="1 2">HSMS-39</strain>
    </source>
</reference>
<accession>A0A4S4NIX7</accession>
<dbReference type="RefSeq" id="WP_136458527.1">
    <property type="nucleotide sequence ID" value="NZ_SRSF01000003.1"/>
</dbReference>
<evidence type="ECO:0008006" key="3">
    <source>
        <dbReference type="Google" id="ProtNLM"/>
    </source>
</evidence>
<evidence type="ECO:0000313" key="2">
    <source>
        <dbReference type="Proteomes" id="UP000308528"/>
    </source>
</evidence>
<dbReference type="Proteomes" id="UP000308528">
    <property type="component" value="Unassembled WGS sequence"/>
</dbReference>
<keyword evidence="2" id="KW-1185">Reference proteome</keyword>
<sequence length="173" mass="17145">MLESIIDAVKGQVVSTITEKTGLGAAQAEQAVPLAKESIHEGVTSAISGGNIGGILDMVKSASGGAAGGGLAQNLVYQGIAGKLIQKLTSRLGIPETMAQKVSSIALPMILNKLAGQTREAGDSDDIDQGSLMSVLGLDAGSLLGGLTKGMLGGKKDGDKSGGLAGGLGNLFK</sequence>
<evidence type="ECO:0000313" key="1">
    <source>
        <dbReference type="EMBL" id="THH39736.1"/>
    </source>
</evidence>